<evidence type="ECO:0000259" key="2">
    <source>
        <dbReference type="Pfam" id="PF13936"/>
    </source>
</evidence>
<feature type="domain" description="Transposase IS30-like HTH" evidence="2">
    <location>
        <begin position="135"/>
        <end position="169"/>
    </location>
</feature>
<dbReference type="Proteomes" id="UP000237811">
    <property type="component" value="Unassembled WGS sequence"/>
</dbReference>
<gene>
    <name evidence="3" type="ORF">C6P99_13950</name>
</gene>
<evidence type="ECO:0000313" key="3">
    <source>
        <dbReference type="EMBL" id="PRE48594.1"/>
    </source>
</evidence>
<dbReference type="Pfam" id="PF13936">
    <property type="entry name" value="HTH_38"/>
    <property type="match status" value="1"/>
</dbReference>
<proteinExistence type="predicted"/>
<name>A0AB37ASC5_9BURK</name>
<comment type="caution">
    <text evidence="3">The sequence shown here is derived from an EMBL/GenBank/DDBJ whole genome shotgun (WGS) entry which is preliminary data.</text>
</comment>
<evidence type="ECO:0000313" key="4">
    <source>
        <dbReference type="Proteomes" id="UP000237811"/>
    </source>
</evidence>
<sequence>MKRIRRIPFEEVIHMTRMLLTMPPSEVAAHFDVSTAFLDSLYHIDPAHIRHKGMIYEYEVPDEPDEPDEPETPEVIEICGVEYSGAALKLLRMGKEKRMQLELQAKQRAERKAQRLGPNAKTYGRRSTLGRTGPLTPDEVREIKKLLSEGLSGRAVARQFKISPATVRRVRTGQSHRFVTDTPE</sequence>
<reference evidence="3 4" key="1">
    <citation type="submission" date="2018-03" db="EMBL/GenBank/DDBJ databases">
        <authorList>
            <person name="Nguyen K."/>
            <person name="Fouts D."/>
            <person name="Sutton G."/>
        </authorList>
    </citation>
    <scope>NUCLEOTIDE SEQUENCE [LARGE SCALE GENOMIC DNA]</scope>
    <source>
        <strain evidence="3 4">AU14328</strain>
    </source>
</reference>
<accession>A0AB37ASC5</accession>
<evidence type="ECO:0000256" key="1">
    <source>
        <dbReference type="SAM" id="MobiDB-lite"/>
    </source>
</evidence>
<protein>
    <recommendedName>
        <fullName evidence="2">Transposase IS30-like HTH domain-containing protein</fullName>
    </recommendedName>
</protein>
<feature type="region of interest" description="Disordered" evidence="1">
    <location>
        <begin position="109"/>
        <end position="136"/>
    </location>
</feature>
<dbReference type="EMBL" id="PVFR01000041">
    <property type="protein sequence ID" value="PRE48594.1"/>
    <property type="molecule type" value="Genomic_DNA"/>
</dbReference>
<organism evidence="3 4">
    <name type="scientific">Burkholderia multivorans</name>
    <dbReference type="NCBI Taxonomy" id="87883"/>
    <lineage>
        <taxon>Bacteria</taxon>
        <taxon>Pseudomonadati</taxon>
        <taxon>Pseudomonadota</taxon>
        <taxon>Betaproteobacteria</taxon>
        <taxon>Burkholderiales</taxon>
        <taxon>Burkholderiaceae</taxon>
        <taxon>Burkholderia</taxon>
        <taxon>Burkholderia cepacia complex</taxon>
    </lineage>
</organism>
<dbReference type="AlphaFoldDB" id="A0AB37ASC5"/>
<dbReference type="Gene3D" id="1.10.10.60">
    <property type="entry name" value="Homeodomain-like"/>
    <property type="match status" value="1"/>
</dbReference>
<dbReference type="InterPro" id="IPR025246">
    <property type="entry name" value="IS30-like_HTH"/>
</dbReference>